<dbReference type="PROSITE" id="PS50920">
    <property type="entry name" value="SOLCAR"/>
    <property type="match status" value="3"/>
</dbReference>
<evidence type="ECO:0000256" key="9">
    <source>
        <dbReference type="ARBA" id="ARBA00022792"/>
    </source>
</evidence>
<dbReference type="SUPFAM" id="SSF47473">
    <property type="entry name" value="EF-hand"/>
    <property type="match status" value="1"/>
</dbReference>
<evidence type="ECO:0000256" key="10">
    <source>
        <dbReference type="ARBA" id="ARBA00022837"/>
    </source>
</evidence>
<dbReference type="InterPro" id="IPR002048">
    <property type="entry name" value="EF_hand_dom"/>
</dbReference>
<dbReference type="GO" id="GO:0005509">
    <property type="term" value="F:calcium ion binding"/>
    <property type="evidence" value="ECO:0007669"/>
    <property type="project" value="InterPro"/>
</dbReference>
<name>A0A8H3FV10_9LECA</name>
<dbReference type="Gene3D" id="1.50.40.10">
    <property type="entry name" value="Mitochondrial carrier domain"/>
    <property type="match status" value="1"/>
</dbReference>
<keyword evidence="9" id="KW-0999">Mitochondrion inner membrane</keyword>
<evidence type="ECO:0000256" key="15">
    <source>
        <dbReference type="RuleBase" id="RU000488"/>
    </source>
</evidence>
<dbReference type="InterPro" id="IPR011992">
    <property type="entry name" value="EF-hand-dom_pair"/>
</dbReference>
<comment type="function">
    <text evidence="1">Mitochondrial transporter that mediates uptake of thiamine pyrophosphate (ThPP) into mitochondria.</text>
</comment>
<dbReference type="CDD" id="cd00051">
    <property type="entry name" value="EFh"/>
    <property type="match status" value="1"/>
</dbReference>
<keyword evidence="12" id="KW-0496">Mitochondrion</keyword>
<proteinExistence type="inferred from homology"/>
<dbReference type="GO" id="GO:0005743">
    <property type="term" value="C:mitochondrial inner membrane"/>
    <property type="evidence" value="ECO:0007669"/>
    <property type="project" value="UniProtKB-SubCell"/>
</dbReference>
<dbReference type="SMART" id="SM00054">
    <property type="entry name" value="EFh"/>
    <property type="match status" value="4"/>
</dbReference>
<dbReference type="Pfam" id="PF00153">
    <property type="entry name" value="Mito_carr"/>
    <property type="match status" value="3"/>
</dbReference>
<dbReference type="PROSITE" id="PS00018">
    <property type="entry name" value="EF_HAND_1"/>
    <property type="match status" value="2"/>
</dbReference>
<feature type="domain" description="EF-hand" evidence="16">
    <location>
        <begin position="8"/>
        <end position="43"/>
    </location>
</feature>
<evidence type="ECO:0000256" key="11">
    <source>
        <dbReference type="ARBA" id="ARBA00022989"/>
    </source>
</evidence>
<feature type="repeat" description="Solcar" evidence="14">
    <location>
        <begin position="400"/>
        <end position="485"/>
    </location>
</feature>
<evidence type="ECO:0000256" key="8">
    <source>
        <dbReference type="ARBA" id="ARBA00022737"/>
    </source>
</evidence>
<evidence type="ECO:0000256" key="14">
    <source>
        <dbReference type="PROSITE-ProRule" id="PRU00282"/>
    </source>
</evidence>
<keyword evidence="13 14" id="KW-0472">Membrane</keyword>
<keyword evidence="7" id="KW-0479">Metal-binding</keyword>
<evidence type="ECO:0000256" key="1">
    <source>
        <dbReference type="ARBA" id="ARBA00002238"/>
    </source>
</evidence>
<keyword evidence="6 14" id="KW-0812">Transmembrane</keyword>
<keyword evidence="10" id="KW-0106">Calcium</keyword>
<evidence type="ECO:0000259" key="16">
    <source>
        <dbReference type="PROSITE" id="PS50222"/>
    </source>
</evidence>
<keyword evidence="18" id="KW-1185">Reference proteome</keyword>
<keyword evidence="5 15" id="KW-0813">Transport</keyword>
<dbReference type="AlphaFoldDB" id="A0A8H3FV10"/>
<evidence type="ECO:0000256" key="3">
    <source>
        <dbReference type="ARBA" id="ARBA00006375"/>
    </source>
</evidence>
<evidence type="ECO:0000256" key="5">
    <source>
        <dbReference type="ARBA" id="ARBA00022448"/>
    </source>
</evidence>
<feature type="repeat" description="Solcar" evidence="14">
    <location>
        <begin position="505"/>
        <end position="594"/>
    </location>
</feature>
<keyword evidence="11" id="KW-1133">Transmembrane helix</keyword>
<dbReference type="Pfam" id="PF13499">
    <property type="entry name" value="EF-hand_7"/>
    <property type="match status" value="2"/>
</dbReference>
<evidence type="ECO:0000256" key="2">
    <source>
        <dbReference type="ARBA" id="ARBA00004448"/>
    </source>
</evidence>
<gene>
    <name evidence="17" type="ORF">HETSPECPRED_006795</name>
</gene>
<evidence type="ECO:0000256" key="13">
    <source>
        <dbReference type="ARBA" id="ARBA00023136"/>
    </source>
</evidence>
<protein>
    <recommendedName>
        <fullName evidence="4">Mitochondrial thiamine pyrophosphate carrier 1</fullName>
    </recommendedName>
</protein>
<dbReference type="PROSITE" id="PS50222">
    <property type="entry name" value="EF_HAND_2"/>
    <property type="match status" value="3"/>
</dbReference>
<feature type="domain" description="EF-hand" evidence="16">
    <location>
        <begin position="113"/>
        <end position="148"/>
    </location>
</feature>
<reference evidence="17" key="1">
    <citation type="submission" date="2021-03" db="EMBL/GenBank/DDBJ databases">
        <authorList>
            <person name="Tagirdzhanova G."/>
        </authorList>
    </citation>
    <scope>NUCLEOTIDE SEQUENCE</scope>
</reference>
<dbReference type="GO" id="GO:0055085">
    <property type="term" value="P:transmembrane transport"/>
    <property type="evidence" value="ECO:0007669"/>
    <property type="project" value="InterPro"/>
</dbReference>
<dbReference type="FunFam" id="1.50.40.10:FF:000016">
    <property type="entry name" value="Solute carrier family 25 member 23"/>
    <property type="match status" value="1"/>
</dbReference>
<dbReference type="InterPro" id="IPR023395">
    <property type="entry name" value="MCP_dom_sf"/>
</dbReference>
<dbReference type="Gene3D" id="1.10.238.10">
    <property type="entry name" value="EF-hand"/>
    <property type="match status" value="2"/>
</dbReference>
<comment type="subcellular location">
    <subcellularLocation>
        <location evidence="2">Mitochondrion inner membrane</location>
        <topology evidence="2">Multi-pass membrane protein</topology>
    </subcellularLocation>
</comment>
<evidence type="ECO:0000256" key="6">
    <source>
        <dbReference type="ARBA" id="ARBA00022692"/>
    </source>
</evidence>
<dbReference type="PANTHER" id="PTHR24089">
    <property type="entry name" value="SOLUTE CARRIER FAMILY 25"/>
    <property type="match status" value="1"/>
</dbReference>
<evidence type="ECO:0000256" key="7">
    <source>
        <dbReference type="ARBA" id="ARBA00022723"/>
    </source>
</evidence>
<dbReference type="InterPro" id="IPR002067">
    <property type="entry name" value="MCP"/>
</dbReference>
<comment type="caution">
    <text evidence="17">The sequence shown here is derived from an EMBL/GenBank/DDBJ whole genome shotgun (WGS) entry which is preliminary data.</text>
</comment>
<feature type="repeat" description="Solcar" evidence="14">
    <location>
        <begin position="279"/>
        <end position="383"/>
    </location>
</feature>
<dbReference type="EMBL" id="CAJPDS010000047">
    <property type="protein sequence ID" value="CAF9928288.1"/>
    <property type="molecule type" value="Genomic_DNA"/>
</dbReference>
<keyword evidence="8" id="KW-0677">Repeat</keyword>
<dbReference type="InterPro" id="IPR018108">
    <property type="entry name" value="MCP_transmembrane"/>
</dbReference>
<dbReference type="OrthoDB" id="270584at2759"/>
<evidence type="ECO:0000313" key="18">
    <source>
        <dbReference type="Proteomes" id="UP000664521"/>
    </source>
</evidence>
<dbReference type="SUPFAM" id="SSF103506">
    <property type="entry name" value="Mitochondrial carrier"/>
    <property type="match status" value="1"/>
</dbReference>
<accession>A0A8H3FV10</accession>
<organism evidence="17 18">
    <name type="scientific">Heterodermia speciosa</name>
    <dbReference type="NCBI Taxonomy" id="116794"/>
    <lineage>
        <taxon>Eukaryota</taxon>
        <taxon>Fungi</taxon>
        <taxon>Dikarya</taxon>
        <taxon>Ascomycota</taxon>
        <taxon>Pezizomycotina</taxon>
        <taxon>Lecanoromycetes</taxon>
        <taxon>OSLEUM clade</taxon>
        <taxon>Lecanoromycetidae</taxon>
        <taxon>Caliciales</taxon>
        <taxon>Physciaceae</taxon>
        <taxon>Heterodermia</taxon>
    </lineage>
</organism>
<dbReference type="InterPro" id="IPR018247">
    <property type="entry name" value="EF_Hand_1_Ca_BS"/>
</dbReference>
<dbReference type="PRINTS" id="PR00926">
    <property type="entry name" value="MITOCARRIER"/>
</dbReference>
<comment type="similarity">
    <text evidence="3 15">Belongs to the mitochondrial carrier (TC 2.A.29) family.</text>
</comment>
<evidence type="ECO:0000256" key="4">
    <source>
        <dbReference type="ARBA" id="ARBA00021935"/>
    </source>
</evidence>
<evidence type="ECO:0000313" key="17">
    <source>
        <dbReference type="EMBL" id="CAF9928288.1"/>
    </source>
</evidence>
<sequence>MESEDPGAREARVEKLWKRLDTRNEGRLDANGLKKGLQEIDHPLKNADSLLQDVLKAIDKNGDSYIVYSEFRTFVEQTEKELAQLFKSIDRDHNGQLDKNELKDAFIRAGLIIPSSKLDQFFAEVDTNHDGVISFEEWRNFLLFIPANMPNLKAVLSYYSSTVTVNAEGDVHVSDDTIKGLGTAEFLRISFGRIINGLGVYVRGTQRQTPLHHELPIDAAAGLHATVERRQQWDPGDTPPAVTLIEEGQLPTRMPLTADASHTGKSVNVDKQKSLTHFLPAPGYFLAGGIAGVVSRTATAPLDRLKVFLIAQVGRKDEAINAAKSGAPVQAAKHASRPLVQAFKQLWRMGGMRSLFAGNGLNVLKIMPESAIKFGSYEGSKRAFAKLEGHDDPKNLAHWSQFLAAGMGGLISQFAIYPVDTLKFRMQCETVEGGLHGNALISATALKMWRTTGIRSFYRGLPMGLVGMFPYSAIDLTTFEYCKQYLVNRNATRNNCDPSSPAAAPSNFTTAGIGAFSGALGASVVYPLNLLRTRLQSQGTAIHPPTYTGIVDVTVKTVKGEGYRGLFKGITPNLLKVVPAVSITYVVYDNTKRLLGLP</sequence>
<feature type="domain" description="EF-hand" evidence="16">
    <location>
        <begin position="77"/>
        <end position="112"/>
    </location>
</feature>
<dbReference type="Proteomes" id="UP000664521">
    <property type="component" value="Unassembled WGS sequence"/>
</dbReference>
<evidence type="ECO:0000256" key="12">
    <source>
        <dbReference type="ARBA" id="ARBA00023128"/>
    </source>
</evidence>